<evidence type="ECO:0000256" key="1">
    <source>
        <dbReference type="ARBA" id="ARBA00004479"/>
    </source>
</evidence>
<dbReference type="SMART" id="SM00921">
    <property type="entry name" value="MHC_II_beta"/>
    <property type="match status" value="1"/>
</dbReference>
<dbReference type="SUPFAM" id="SSF48726">
    <property type="entry name" value="Immunoglobulin"/>
    <property type="match status" value="1"/>
</dbReference>
<dbReference type="GO" id="GO:0006955">
    <property type="term" value="P:immune response"/>
    <property type="evidence" value="ECO:0007669"/>
    <property type="project" value="InterPro"/>
</dbReference>
<dbReference type="InterPro" id="IPR007110">
    <property type="entry name" value="Ig-like_dom"/>
</dbReference>
<dbReference type="Pfam" id="PF07654">
    <property type="entry name" value="C1-set"/>
    <property type="match status" value="1"/>
</dbReference>
<evidence type="ECO:0000313" key="8">
    <source>
        <dbReference type="Proteomes" id="UP000257200"/>
    </source>
</evidence>
<evidence type="ECO:0000259" key="6">
    <source>
        <dbReference type="PROSITE" id="PS50835"/>
    </source>
</evidence>
<dbReference type="PROSITE" id="PS50835">
    <property type="entry name" value="IG_LIKE"/>
    <property type="match status" value="1"/>
</dbReference>
<sequence length="236" mass="27458">QTILWYPGMKYFTMQHKKLFRANLFPFTLTGGYVYQMIADCEYGDNITDMVYLVKNVFNLKLLNIYDSRVGKYISFGELGMRNAAHYNNQSWKMKDRKAEVETFCRYNVCSFFSMRYIILPPNVRVHQTKPADYGEQSVLECSVWGFYPQEMRVSWLRDGEEVTTDVFSSEVLPNGDWSFQFHSYLELTLKRGERVICRVEHSSLQESLEVEWAKGGLTGVNVSVLGCLFLCVALQ</sequence>
<keyword evidence="3" id="KW-0472">Membrane</keyword>
<evidence type="ECO:0000313" key="7">
    <source>
        <dbReference type="Ensembl" id="ENSAPOP00000017039.1"/>
    </source>
</evidence>
<dbReference type="InterPro" id="IPR000353">
    <property type="entry name" value="MHC_II_b_N"/>
</dbReference>
<dbReference type="PANTHER" id="PTHR19944">
    <property type="entry name" value="MHC CLASS II-RELATED"/>
    <property type="match status" value="1"/>
</dbReference>
<protein>
    <submittedName>
        <fullName evidence="7">Rano class II histocompatibility antigen, A beta chain-like</fullName>
    </submittedName>
</protein>
<dbReference type="Pfam" id="PF00969">
    <property type="entry name" value="MHC_II_beta"/>
    <property type="match status" value="1"/>
</dbReference>
<keyword evidence="8" id="KW-1185">Reference proteome</keyword>
<dbReference type="InterPro" id="IPR050160">
    <property type="entry name" value="MHC/Immunoglobulin"/>
</dbReference>
<dbReference type="InterPro" id="IPR013783">
    <property type="entry name" value="Ig-like_fold"/>
</dbReference>
<keyword evidence="2" id="KW-0812">Transmembrane</keyword>
<dbReference type="GO" id="GO:0042613">
    <property type="term" value="C:MHC class II protein complex"/>
    <property type="evidence" value="ECO:0007669"/>
    <property type="project" value="InterPro"/>
</dbReference>
<reference evidence="7" key="2">
    <citation type="submission" date="2025-09" db="UniProtKB">
        <authorList>
            <consortium name="Ensembl"/>
        </authorList>
    </citation>
    <scope>IDENTIFICATION</scope>
</reference>
<evidence type="ECO:0000256" key="2">
    <source>
        <dbReference type="ARBA" id="ARBA00022692"/>
    </source>
</evidence>
<name>A0A3Q1FKU9_9TELE</name>
<proteinExistence type="predicted"/>
<dbReference type="InterPro" id="IPR003597">
    <property type="entry name" value="Ig_C1-set"/>
</dbReference>
<evidence type="ECO:0000256" key="4">
    <source>
        <dbReference type="ARBA" id="ARBA00023157"/>
    </source>
</evidence>
<dbReference type="InterPro" id="IPR036179">
    <property type="entry name" value="Ig-like_dom_sf"/>
</dbReference>
<dbReference type="Gene3D" id="3.10.320.10">
    <property type="entry name" value="Class II Histocompatibility Antigen, M Beta Chain, Chain B, domain 1"/>
    <property type="match status" value="1"/>
</dbReference>
<keyword evidence="3" id="KW-1133">Transmembrane helix</keyword>
<feature type="domain" description="Ig-like" evidence="6">
    <location>
        <begin position="122"/>
        <end position="212"/>
    </location>
</feature>
<dbReference type="InParanoid" id="A0A3Q1FKU9"/>
<evidence type="ECO:0000256" key="3">
    <source>
        <dbReference type="ARBA" id="ARBA00022989"/>
    </source>
</evidence>
<dbReference type="AlphaFoldDB" id="A0A3Q1FKU9"/>
<dbReference type="Proteomes" id="UP000257200">
    <property type="component" value="Unplaced"/>
</dbReference>
<dbReference type="Ensembl" id="ENSAPOT00000033888.1">
    <property type="protein sequence ID" value="ENSAPOP00000017039.1"/>
    <property type="gene ID" value="ENSAPOG00000020201.1"/>
</dbReference>
<accession>A0A3Q1FKU9</accession>
<evidence type="ECO:0000256" key="5">
    <source>
        <dbReference type="ARBA" id="ARBA00023180"/>
    </source>
</evidence>
<reference evidence="7" key="1">
    <citation type="submission" date="2025-08" db="UniProtKB">
        <authorList>
            <consortium name="Ensembl"/>
        </authorList>
    </citation>
    <scope>IDENTIFICATION</scope>
</reference>
<dbReference type="STRING" id="80966.ENSAPOP00000017039"/>
<keyword evidence="5" id="KW-0325">Glycoprotein</keyword>
<dbReference type="GO" id="GO:0019882">
    <property type="term" value="P:antigen processing and presentation"/>
    <property type="evidence" value="ECO:0007669"/>
    <property type="project" value="InterPro"/>
</dbReference>
<organism evidence="7 8">
    <name type="scientific">Acanthochromis polyacanthus</name>
    <name type="common">spiny chromis</name>
    <dbReference type="NCBI Taxonomy" id="80966"/>
    <lineage>
        <taxon>Eukaryota</taxon>
        <taxon>Metazoa</taxon>
        <taxon>Chordata</taxon>
        <taxon>Craniata</taxon>
        <taxon>Vertebrata</taxon>
        <taxon>Euteleostomi</taxon>
        <taxon>Actinopterygii</taxon>
        <taxon>Neopterygii</taxon>
        <taxon>Teleostei</taxon>
        <taxon>Neoteleostei</taxon>
        <taxon>Acanthomorphata</taxon>
        <taxon>Ovalentaria</taxon>
        <taxon>Pomacentridae</taxon>
        <taxon>Acanthochromis</taxon>
    </lineage>
</organism>
<dbReference type="PANTHER" id="PTHR19944:SF99">
    <property type="entry name" value="HLA CLASS II HISTOCOMPATIBILITY ANTIGEN, DRB1 BETA CHAIN"/>
    <property type="match status" value="1"/>
</dbReference>
<dbReference type="InterPro" id="IPR011162">
    <property type="entry name" value="MHC_I/II-like_Ag-recog"/>
</dbReference>
<keyword evidence="4" id="KW-1015">Disulfide bond</keyword>
<comment type="subcellular location">
    <subcellularLocation>
        <location evidence="1">Membrane</location>
        <topology evidence="1">Single-pass type I membrane protein</topology>
    </subcellularLocation>
</comment>
<dbReference type="Gene3D" id="2.60.40.10">
    <property type="entry name" value="Immunoglobulins"/>
    <property type="match status" value="1"/>
</dbReference>
<dbReference type="GeneTree" id="ENSGT00950000183127"/>
<dbReference type="InterPro" id="IPR014745">
    <property type="entry name" value="MHC_II_a/b_N"/>
</dbReference>
<dbReference type="SUPFAM" id="SSF54452">
    <property type="entry name" value="MHC antigen-recognition domain"/>
    <property type="match status" value="1"/>
</dbReference>
<dbReference type="SMART" id="SM00407">
    <property type="entry name" value="IGc1"/>
    <property type="match status" value="1"/>
</dbReference>